<feature type="transmembrane region" description="Helical" evidence="1">
    <location>
        <begin position="70"/>
        <end position="90"/>
    </location>
</feature>
<dbReference type="EMBL" id="MFJF01000015">
    <property type="protein sequence ID" value="OGG06447.1"/>
    <property type="molecule type" value="Genomic_DNA"/>
</dbReference>
<accession>A0A1F5Z2P4</accession>
<reference evidence="2 3" key="1">
    <citation type="journal article" date="2016" name="Nat. Commun.">
        <title>Thousands of microbial genomes shed light on interconnected biogeochemical processes in an aquifer system.</title>
        <authorList>
            <person name="Anantharaman K."/>
            <person name="Brown C.T."/>
            <person name="Hug L.A."/>
            <person name="Sharon I."/>
            <person name="Castelle C.J."/>
            <person name="Probst A.J."/>
            <person name="Thomas B.C."/>
            <person name="Singh A."/>
            <person name="Wilkins M.J."/>
            <person name="Karaoz U."/>
            <person name="Brodie E.L."/>
            <person name="Williams K.H."/>
            <person name="Hubbard S.S."/>
            <person name="Banfield J.F."/>
        </authorList>
    </citation>
    <scope>NUCLEOTIDE SEQUENCE [LARGE SCALE GENOMIC DNA]</scope>
</reference>
<keyword evidence="1" id="KW-0812">Transmembrane</keyword>
<evidence type="ECO:0000313" key="2">
    <source>
        <dbReference type="EMBL" id="OGG06447.1"/>
    </source>
</evidence>
<dbReference type="AlphaFoldDB" id="A0A1F5Z2P4"/>
<protein>
    <recommendedName>
        <fullName evidence="4">DUF2304 domain-containing protein</fullName>
    </recommendedName>
</protein>
<comment type="caution">
    <text evidence="2">The sequence shown here is derived from an EMBL/GenBank/DDBJ whole genome shotgun (WGS) entry which is preliminary data.</text>
</comment>
<evidence type="ECO:0008006" key="4">
    <source>
        <dbReference type="Google" id="ProtNLM"/>
    </source>
</evidence>
<gene>
    <name evidence="2" type="ORF">A2777_05710</name>
</gene>
<evidence type="ECO:0000256" key="1">
    <source>
        <dbReference type="SAM" id="Phobius"/>
    </source>
</evidence>
<organism evidence="2 3">
    <name type="scientific">Candidatus Gottesmanbacteria bacterium RIFCSPHIGHO2_01_FULL_40_15</name>
    <dbReference type="NCBI Taxonomy" id="1798376"/>
    <lineage>
        <taxon>Bacteria</taxon>
        <taxon>Candidatus Gottesmaniibacteriota</taxon>
    </lineage>
</organism>
<proteinExistence type="predicted"/>
<sequence length="118" mass="13488">MPFTFTQIFLSLFLLFAISRVVIRFREGILPLLGFAFWLAVFGFAIVIVLFPGLTSVLATVVGIGRGADFVIYVSVSLIFFLIFRLYIYLEDIRHDITEIITHLALENKKRKNARKTS</sequence>
<dbReference type="InterPro" id="IPR019277">
    <property type="entry name" value="DUF2304"/>
</dbReference>
<feature type="transmembrane region" description="Helical" evidence="1">
    <location>
        <begin position="6"/>
        <end position="23"/>
    </location>
</feature>
<feature type="transmembrane region" description="Helical" evidence="1">
    <location>
        <begin position="35"/>
        <end position="64"/>
    </location>
</feature>
<evidence type="ECO:0000313" key="3">
    <source>
        <dbReference type="Proteomes" id="UP000177354"/>
    </source>
</evidence>
<dbReference type="Pfam" id="PF10066">
    <property type="entry name" value="DUF2304"/>
    <property type="match status" value="1"/>
</dbReference>
<name>A0A1F5Z2P4_9BACT</name>
<keyword evidence="1" id="KW-0472">Membrane</keyword>
<dbReference type="Proteomes" id="UP000177354">
    <property type="component" value="Unassembled WGS sequence"/>
</dbReference>
<keyword evidence="1" id="KW-1133">Transmembrane helix</keyword>